<dbReference type="Proteomes" id="UP000732377">
    <property type="component" value="Unassembled WGS sequence"/>
</dbReference>
<reference evidence="1" key="1">
    <citation type="submission" date="2017-11" db="EMBL/GenBank/DDBJ databases">
        <title>Three new genomes from thermophilic consortium.</title>
        <authorList>
            <person name="Quaggio R."/>
            <person name="Amgarten D."/>
            <person name="Setubal J.C."/>
        </authorList>
    </citation>
    <scope>NUCLEOTIDE SEQUENCE</scope>
    <source>
        <strain evidence="1">ZCTH01-B2</strain>
    </source>
</reference>
<dbReference type="RefSeq" id="WP_273380996.1">
    <property type="nucleotide sequence ID" value="NZ_PIUK01000224.1"/>
</dbReference>
<protein>
    <recommendedName>
        <fullName evidence="3">Tail protein</fullName>
    </recommendedName>
</protein>
<dbReference type="EMBL" id="PIUK01000224">
    <property type="protein sequence ID" value="MBY6277688.1"/>
    <property type="molecule type" value="Genomic_DNA"/>
</dbReference>
<accession>A0A953LHV1</accession>
<evidence type="ECO:0000313" key="2">
    <source>
        <dbReference type="Proteomes" id="UP000732377"/>
    </source>
</evidence>
<name>A0A953LHV1_SYMTR</name>
<dbReference type="SUPFAM" id="SSF69279">
    <property type="entry name" value="Phage tail proteins"/>
    <property type="match status" value="1"/>
</dbReference>
<evidence type="ECO:0000313" key="1">
    <source>
        <dbReference type="EMBL" id="MBY6277688.1"/>
    </source>
</evidence>
<organism evidence="1 2">
    <name type="scientific">Symbiobacterium thermophilum</name>
    <dbReference type="NCBI Taxonomy" id="2734"/>
    <lineage>
        <taxon>Bacteria</taxon>
        <taxon>Bacillati</taxon>
        <taxon>Bacillota</taxon>
        <taxon>Clostridia</taxon>
        <taxon>Eubacteriales</taxon>
        <taxon>Symbiobacteriaceae</taxon>
        <taxon>Symbiobacterium</taxon>
    </lineage>
</organism>
<proteinExistence type="predicted"/>
<gene>
    <name evidence="1" type="ORF">CWE10_16075</name>
</gene>
<comment type="caution">
    <text evidence="1">The sequence shown here is derived from an EMBL/GenBank/DDBJ whole genome shotgun (WGS) entry which is preliminary data.</text>
</comment>
<evidence type="ECO:0008006" key="3">
    <source>
        <dbReference type="Google" id="ProtNLM"/>
    </source>
</evidence>
<dbReference type="AlphaFoldDB" id="A0A953LHV1"/>
<sequence>MSLQVLLTPPGGPTVEVTEYLADGRISLGRGLGGSGATCSFSLVNYPGVVSLAEVLVTWDGAPIYRGQVVRRKRTAPGDTVTILTPDCEDAVTRMRRRLVARIYEGQRADAIVADLLARYMPEVARVIPSLTAVMDMTYNYVTLEEAINRIAESTGADWLLHPNDTFRMFVETWDGHAVPVYDPANILEGSFTDEVANQAFANRVWVLGAKQAAESYKTQIFSGASSVFPLAYEPNYTQVKVNGVSRKVHLKENRQADTEFIVDKKRKAVESLISLEPSDTVEIRYRPTIEVVDYFEDSGSIRTYGLYETVIKDRKITDKAAARQRGRAALRRSATQRPVFSWQTDGEWDVYPGQRVRLRWPQWGIDQYCRLTDVGVNFQWLGDRWRVVASLTGEGL</sequence>